<organism evidence="2 3">
    <name type="scientific">Hypericibacter terrae</name>
    <dbReference type="NCBI Taxonomy" id="2602015"/>
    <lineage>
        <taxon>Bacteria</taxon>
        <taxon>Pseudomonadati</taxon>
        <taxon>Pseudomonadota</taxon>
        <taxon>Alphaproteobacteria</taxon>
        <taxon>Rhodospirillales</taxon>
        <taxon>Dongiaceae</taxon>
        <taxon>Hypericibacter</taxon>
    </lineage>
</organism>
<feature type="transmembrane region" description="Helical" evidence="1">
    <location>
        <begin position="82"/>
        <end position="105"/>
    </location>
</feature>
<feature type="transmembrane region" description="Helical" evidence="1">
    <location>
        <begin position="28"/>
        <end position="45"/>
    </location>
</feature>
<keyword evidence="3" id="KW-1185">Reference proteome</keyword>
<dbReference type="RefSeq" id="WP_151179580.1">
    <property type="nucleotide sequence ID" value="NZ_CP042906.1"/>
</dbReference>
<feature type="transmembrane region" description="Helical" evidence="1">
    <location>
        <begin position="51"/>
        <end position="70"/>
    </location>
</feature>
<keyword evidence="1" id="KW-0472">Membrane</keyword>
<evidence type="ECO:0000256" key="1">
    <source>
        <dbReference type="SAM" id="Phobius"/>
    </source>
</evidence>
<gene>
    <name evidence="2" type="ORF">FRZ44_48340</name>
</gene>
<keyword evidence="1" id="KW-0812">Transmembrane</keyword>
<dbReference type="EMBL" id="CP042906">
    <property type="protein sequence ID" value="QEX19520.1"/>
    <property type="molecule type" value="Genomic_DNA"/>
</dbReference>
<sequence>MTPAAFLVLLATFLPVTGLCLVGPRLRLILLIVASFPGFGVWLSFMTRTGLFQLAGAAIAILVALGLALTESRLTHEQRRMAWIGSALLLGLLAWPALWTVLAILDRPSDYLNCDSPTACRVELHSLVTFVLSYWSILASAIFGSFGELLLILALLRRRIRMAPS</sequence>
<accession>A0A5J6MTZ3</accession>
<reference evidence="2 3" key="1">
    <citation type="submission" date="2019-08" db="EMBL/GenBank/DDBJ databases">
        <title>Hyperibacter terrae gen. nov., sp. nov. and Hyperibacter viscosus sp. nov., two new members in the family Rhodospirillaceae isolated from the rhizosphere of Hypericum perforatum.</title>
        <authorList>
            <person name="Noviana Z."/>
        </authorList>
    </citation>
    <scope>NUCLEOTIDE SEQUENCE [LARGE SCALE GENOMIC DNA]</scope>
    <source>
        <strain evidence="2 3">R5913</strain>
    </source>
</reference>
<evidence type="ECO:0000313" key="3">
    <source>
        <dbReference type="Proteomes" id="UP000326202"/>
    </source>
</evidence>
<name>A0A5J6MTZ3_9PROT</name>
<proteinExistence type="predicted"/>
<protein>
    <submittedName>
        <fullName evidence="2">Uncharacterized protein</fullName>
    </submittedName>
</protein>
<feature type="transmembrane region" description="Helical" evidence="1">
    <location>
        <begin position="6"/>
        <end position="23"/>
    </location>
</feature>
<evidence type="ECO:0000313" key="2">
    <source>
        <dbReference type="EMBL" id="QEX19520.1"/>
    </source>
</evidence>
<dbReference type="AlphaFoldDB" id="A0A5J6MTZ3"/>
<feature type="transmembrane region" description="Helical" evidence="1">
    <location>
        <begin position="134"/>
        <end position="156"/>
    </location>
</feature>
<keyword evidence="1" id="KW-1133">Transmembrane helix</keyword>
<dbReference type="KEGG" id="htq:FRZ44_48340"/>
<dbReference type="Proteomes" id="UP000326202">
    <property type="component" value="Chromosome"/>
</dbReference>